<evidence type="ECO:0000256" key="1">
    <source>
        <dbReference type="SAM" id="MobiDB-lite"/>
    </source>
</evidence>
<feature type="transmembrane region" description="Helical" evidence="2">
    <location>
        <begin position="7"/>
        <end position="29"/>
    </location>
</feature>
<organism evidence="3 4">
    <name type="scientific">Aquisphaera giovannonii</name>
    <dbReference type="NCBI Taxonomy" id="406548"/>
    <lineage>
        <taxon>Bacteria</taxon>
        <taxon>Pseudomonadati</taxon>
        <taxon>Planctomycetota</taxon>
        <taxon>Planctomycetia</taxon>
        <taxon>Isosphaerales</taxon>
        <taxon>Isosphaeraceae</taxon>
        <taxon>Aquisphaera</taxon>
    </lineage>
</organism>
<feature type="transmembrane region" description="Helical" evidence="2">
    <location>
        <begin position="49"/>
        <end position="70"/>
    </location>
</feature>
<keyword evidence="2" id="KW-0472">Membrane</keyword>
<dbReference type="KEGG" id="agv:OJF2_03510"/>
<keyword evidence="2" id="KW-0812">Transmembrane</keyword>
<feature type="region of interest" description="Disordered" evidence="1">
    <location>
        <begin position="72"/>
        <end position="91"/>
    </location>
</feature>
<evidence type="ECO:0000313" key="4">
    <source>
        <dbReference type="Proteomes" id="UP000324233"/>
    </source>
</evidence>
<proteinExistence type="predicted"/>
<gene>
    <name evidence="3" type="ORF">OJF2_03510</name>
</gene>
<dbReference type="AlphaFoldDB" id="A0A5B9VUX6"/>
<name>A0A5B9VUX6_9BACT</name>
<keyword evidence="4" id="KW-1185">Reference proteome</keyword>
<evidence type="ECO:0000313" key="3">
    <source>
        <dbReference type="EMBL" id="QEH31884.1"/>
    </source>
</evidence>
<keyword evidence="2" id="KW-1133">Transmembrane helix</keyword>
<evidence type="ECO:0000256" key="2">
    <source>
        <dbReference type="SAM" id="Phobius"/>
    </source>
</evidence>
<accession>A0A5B9VUX6</accession>
<dbReference type="Proteomes" id="UP000324233">
    <property type="component" value="Chromosome"/>
</dbReference>
<dbReference type="EMBL" id="CP042997">
    <property type="protein sequence ID" value="QEH31884.1"/>
    <property type="molecule type" value="Genomic_DNA"/>
</dbReference>
<protein>
    <submittedName>
        <fullName evidence="3">Uncharacterized protein</fullName>
    </submittedName>
</protein>
<sequence length="91" mass="9666">MSKLPFILGPLLILAGGWMILLFVGFSTMVEPDLEGWARWRKILTQASAVDLSWLAVGVVLVAAGFRVAASGGRGRETPHAVNDGAGRDGF</sequence>
<dbReference type="RefSeq" id="WP_148590668.1">
    <property type="nucleotide sequence ID" value="NZ_CP042997.1"/>
</dbReference>
<reference evidence="3 4" key="1">
    <citation type="submission" date="2019-08" db="EMBL/GenBank/DDBJ databases">
        <title>Deep-cultivation of Planctomycetes and their phenomic and genomic characterization uncovers novel biology.</title>
        <authorList>
            <person name="Wiegand S."/>
            <person name="Jogler M."/>
            <person name="Boedeker C."/>
            <person name="Pinto D."/>
            <person name="Vollmers J."/>
            <person name="Rivas-Marin E."/>
            <person name="Kohn T."/>
            <person name="Peeters S.H."/>
            <person name="Heuer A."/>
            <person name="Rast P."/>
            <person name="Oberbeckmann S."/>
            <person name="Bunk B."/>
            <person name="Jeske O."/>
            <person name="Meyerdierks A."/>
            <person name="Storesund J.E."/>
            <person name="Kallscheuer N."/>
            <person name="Luecker S."/>
            <person name="Lage O.M."/>
            <person name="Pohl T."/>
            <person name="Merkel B.J."/>
            <person name="Hornburger P."/>
            <person name="Mueller R.-W."/>
            <person name="Bruemmer F."/>
            <person name="Labrenz M."/>
            <person name="Spormann A.M."/>
            <person name="Op den Camp H."/>
            <person name="Overmann J."/>
            <person name="Amann R."/>
            <person name="Jetten M.S.M."/>
            <person name="Mascher T."/>
            <person name="Medema M.H."/>
            <person name="Devos D.P."/>
            <person name="Kaster A.-K."/>
            <person name="Ovreas L."/>
            <person name="Rohde M."/>
            <person name="Galperin M.Y."/>
            <person name="Jogler C."/>
        </authorList>
    </citation>
    <scope>NUCLEOTIDE SEQUENCE [LARGE SCALE GENOMIC DNA]</scope>
    <source>
        <strain evidence="3 4">OJF2</strain>
    </source>
</reference>